<keyword evidence="4 6" id="KW-0472">Membrane</keyword>
<reference evidence="8 9" key="1">
    <citation type="submission" date="2022-12" db="EMBL/GenBank/DDBJ databases">
        <title>Chromosome-level genome assembly of true bugs.</title>
        <authorList>
            <person name="Ma L."/>
            <person name="Li H."/>
        </authorList>
    </citation>
    <scope>NUCLEOTIDE SEQUENCE [LARGE SCALE GENOMIC DNA]</scope>
    <source>
        <strain evidence="8">Lab_2022b</strain>
    </source>
</reference>
<dbReference type="PANTHER" id="PTHR48021">
    <property type="match status" value="1"/>
</dbReference>
<feature type="transmembrane region" description="Helical" evidence="6">
    <location>
        <begin position="411"/>
        <end position="437"/>
    </location>
</feature>
<feature type="region of interest" description="Disordered" evidence="5">
    <location>
        <begin position="278"/>
        <end position="297"/>
    </location>
</feature>
<dbReference type="Proteomes" id="UP001461498">
    <property type="component" value="Unassembled WGS sequence"/>
</dbReference>
<accession>A0AAW1DIX7</accession>
<comment type="subcellular location">
    <subcellularLocation>
        <location evidence="1">Membrane</location>
        <topology evidence="1">Multi-pass membrane protein</topology>
    </subcellularLocation>
</comment>
<feature type="transmembrane region" description="Helical" evidence="6">
    <location>
        <begin position="476"/>
        <end position="498"/>
    </location>
</feature>
<feature type="transmembrane region" description="Helical" evidence="6">
    <location>
        <begin position="384"/>
        <end position="405"/>
    </location>
</feature>
<feature type="transmembrane region" description="Helical" evidence="6">
    <location>
        <begin position="449"/>
        <end position="470"/>
    </location>
</feature>
<dbReference type="PANTHER" id="PTHR48021:SF39">
    <property type="entry name" value="MAJOR FACILITATOR SUPERFAMILY (MFS) PROFILE DOMAIN-CONTAINING PROTEIN"/>
    <property type="match status" value="1"/>
</dbReference>
<keyword evidence="3 6" id="KW-1133">Transmembrane helix</keyword>
<evidence type="ECO:0000256" key="1">
    <source>
        <dbReference type="ARBA" id="ARBA00004141"/>
    </source>
</evidence>
<dbReference type="EMBL" id="JAPXFL010000003">
    <property type="protein sequence ID" value="KAK9508887.1"/>
    <property type="molecule type" value="Genomic_DNA"/>
</dbReference>
<evidence type="ECO:0000256" key="2">
    <source>
        <dbReference type="ARBA" id="ARBA00022692"/>
    </source>
</evidence>
<dbReference type="InterPro" id="IPR005828">
    <property type="entry name" value="MFS_sugar_transport-like"/>
</dbReference>
<evidence type="ECO:0000256" key="6">
    <source>
        <dbReference type="SAM" id="Phobius"/>
    </source>
</evidence>
<dbReference type="Gene3D" id="1.20.1250.20">
    <property type="entry name" value="MFS general substrate transporter like domains"/>
    <property type="match status" value="1"/>
</dbReference>
<evidence type="ECO:0000256" key="5">
    <source>
        <dbReference type="SAM" id="MobiDB-lite"/>
    </source>
</evidence>
<dbReference type="InterPro" id="IPR036259">
    <property type="entry name" value="MFS_trans_sf"/>
</dbReference>
<feature type="transmembrane region" description="Helical" evidence="6">
    <location>
        <begin position="21"/>
        <end position="48"/>
    </location>
</feature>
<feature type="transmembrane region" description="Helical" evidence="6">
    <location>
        <begin position="355"/>
        <end position="377"/>
    </location>
</feature>
<evidence type="ECO:0000256" key="3">
    <source>
        <dbReference type="ARBA" id="ARBA00022989"/>
    </source>
</evidence>
<dbReference type="SUPFAM" id="SSF103473">
    <property type="entry name" value="MFS general substrate transporter"/>
    <property type="match status" value="1"/>
</dbReference>
<dbReference type="InterPro" id="IPR050549">
    <property type="entry name" value="MFS_Trehalose_Transporter"/>
</dbReference>
<dbReference type="GO" id="GO:0016020">
    <property type="term" value="C:membrane"/>
    <property type="evidence" value="ECO:0007669"/>
    <property type="project" value="UniProtKB-SubCell"/>
</dbReference>
<keyword evidence="2 6" id="KW-0812">Transmembrane</keyword>
<feature type="domain" description="Major facilitator superfamily (MFS) profile" evidence="7">
    <location>
        <begin position="23"/>
        <end position="504"/>
    </location>
</feature>
<dbReference type="InterPro" id="IPR020846">
    <property type="entry name" value="MFS_dom"/>
</dbReference>
<evidence type="ECO:0000313" key="9">
    <source>
        <dbReference type="Proteomes" id="UP001461498"/>
    </source>
</evidence>
<evidence type="ECO:0000313" key="8">
    <source>
        <dbReference type="EMBL" id="KAK9508887.1"/>
    </source>
</evidence>
<organism evidence="8 9">
    <name type="scientific">Rhynocoris fuscipes</name>
    <dbReference type="NCBI Taxonomy" id="488301"/>
    <lineage>
        <taxon>Eukaryota</taxon>
        <taxon>Metazoa</taxon>
        <taxon>Ecdysozoa</taxon>
        <taxon>Arthropoda</taxon>
        <taxon>Hexapoda</taxon>
        <taxon>Insecta</taxon>
        <taxon>Pterygota</taxon>
        <taxon>Neoptera</taxon>
        <taxon>Paraneoptera</taxon>
        <taxon>Hemiptera</taxon>
        <taxon>Heteroptera</taxon>
        <taxon>Panheteroptera</taxon>
        <taxon>Cimicomorpha</taxon>
        <taxon>Reduviidae</taxon>
        <taxon>Harpactorinae</taxon>
        <taxon>Harpactorini</taxon>
        <taxon>Rhynocoris</taxon>
    </lineage>
</organism>
<dbReference type="AlphaFoldDB" id="A0AAW1DIX7"/>
<dbReference type="GO" id="GO:0022857">
    <property type="term" value="F:transmembrane transporter activity"/>
    <property type="evidence" value="ECO:0007669"/>
    <property type="project" value="InterPro"/>
</dbReference>
<feature type="transmembrane region" description="Helical" evidence="6">
    <location>
        <begin position="152"/>
        <end position="171"/>
    </location>
</feature>
<dbReference type="PROSITE" id="PS50850">
    <property type="entry name" value="MFS"/>
    <property type="match status" value="1"/>
</dbReference>
<feature type="transmembrane region" description="Helical" evidence="6">
    <location>
        <begin position="68"/>
        <end position="85"/>
    </location>
</feature>
<protein>
    <recommendedName>
        <fullName evidence="7">Major facilitator superfamily (MFS) profile domain-containing protein</fullName>
    </recommendedName>
</protein>
<feature type="transmembrane region" description="Helical" evidence="6">
    <location>
        <begin position="191"/>
        <end position="208"/>
    </location>
</feature>
<dbReference type="PROSITE" id="PS00217">
    <property type="entry name" value="SUGAR_TRANSPORT_2"/>
    <property type="match status" value="1"/>
</dbReference>
<evidence type="ECO:0000259" key="7">
    <source>
        <dbReference type="PROSITE" id="PS50850"/>
    </source>
</evidence>
<dbReference type="InterPro" id="IPR005829">
    <property type="entry name" value="Sugar_transporter_CS"/>
</dbReference>
<keyword evidence="9" id="KW-1185">Reference proteome</keyword>
<feature type="transmembrane region" description="Helical" evidence="6">
    <location>
        <begin position="97"/>
        <end position="113"/>
    </location>
</feature>
<proteinExistence type="predicted"/>
<comment type="caution">
    <text evidence="8">The sequence shown here is derived from an EMBL/GenBank/DDBJ whole genome shotgun (WGS) entry which is preliminary data.</text>
</comment>
<gene>
    <name evidence="8" type="ORF">O3M35_006338</name>
</gene>
<dbReference type="Pfam" id="PF00083">
    <property type="entry name" value="Sugar_tr"/>
    <property type="match status" value="2"/>
</dbReference>
<sequence>MDMENGVRHQCRSPHLKLRNILAQIFASCSKYLIMLDIGMGISFPTIALPPLLQGKEDFIITTEEASWFASLVFIWQPVGSLASVPMSGLGRKRSMFYLQIPIFIGWILPYFASSVWELYIASSIMGLGIGFMQAPIATYIGEVCLPRYRGLLACIAYCFLTLGSVAVYAIDVICGNWRHTSLYCAAMPPLTAIVLFLIPESPVWLISKGRYEEAKRALMWLRGWTDEETIEDEYRTLLIHNCKRFNALKNGELTQKISCVSDHYGATYTVKDTTLSSEENAPIEPESPKEKDKDKEANAVKEMPFYRYIFTREMYKPLILSLVFFYLSNGIGVAVFRSYLVLIFQDFKVEMDEYIATVGVTTIGLIGNIVCVILMPIMGKRKLTFLAIILCMLGTLALGLYAIFGRDLNITWIPIAIMVEIFFATNLGVGHIPWILISEIFPLRGRTLATGFVAGAGNFLQFLGTKLFWTYVSYLTLGGTFIMYFITFCIGLTYLYFFQIETEGRTLDDIVATFRM</sequence>
<name>A0AAW1DIX7_9HEMI</name>
<feature type="transmembrane region" description="Helical" evidence="6">
    <location>
        <begin position="319"/>
        <end position="343"/>
    </location>
</feature>
<feature type="compositionally biased region" description="Basic and acidic residues" evidence="5">
    <location>
        <begin position="287"/>
        <end position="297"/>
    </location>
</feature>
<evidence type="ECO:0000256" key="4">
    <source>
        <dbReference type="ARBA" id="ARBA00023136"/>
    </source>
</evidence>
<feature type="transmembrane region" description="Helical" evidence="6">
    <location>
        <begin position="119"/>
        <end position="140"/>
    </location>
</feature>